<comment type="subcellular location">
    <subcellularLocation>
        <location evidence="1 8">Cell outer membrane</location>
        <topology evidence="1 8">Multi-pass membrane protein</topology>
    </subcellularLocation>
</comment>
<evidence type="ECO:0000256" key="9">
    <source>
        <dbReference type="RuleBase" id="RU003357"/>
    </source>
</evidence>
<evidence type="ECO:0000256" key="1">
    <source>
        <dbReference type="ARBA" id="ARBA00004571"/>
    </source>
</evidence>
<dbReference type="PROSITE" id="PS52016">
    <property type="entry name" value="TONB_DEPENDENT_REC_3"/>
    <property type="match status" value="1"/>
</dbReference>
<sequence>MRTTPLFLYASSIALVAGLATPALAQQADAAAPAPASAEPAADTAAPTDAVQTEEIVVTGLRRSLQSAQNLKRNSDQIVDGIVAEDIGKLPDVTASAALARVTGVQVTRGAGEAAGVQIRGLPDISTTYNGREIFTAENRNVAIQDFPAGIVQALEVYKSGTANLIEGGVGGQVNVRSRRPFDFDGFELSGSLNGVHFEQSQKLSWNGNLLLSNRWDTGIGEIGVLVNAAMTTLDFLDSTREVDRFVTPEPGQTGTPNGLSATRPNGQGIFYGSGHRWRPSVNGTIQWKPAANLEIYVDGLFQGYRAEDRNLWQFSPTGGDNAQYSNVVLRPDGTSVQSMTVTGANAPDGYNAFTKAKTDTYQLAGGFIWSNDSLRVTGDVAYTDSTYSERNANIDYAFTSSPVRNVNFDIGEGPGGGVFEYLNFNPADPANYRLRGLFDRAYEAQGDDVQARLDATYQTGISFIDRVDIGVRYNDRNASRRNGSRYDALSPLNVPFSALPVEIGQYPRGFRFDDYQRQTQFPGATFDSVFANIRDLRAIAQRLPGSQFTNLDDPAFNETETFTANEKAYAGYAQLHYTFEAGVPIDGLIGVRGVRTKTMVNGNSFDIATGAYTPVSQANEYTDWLPNASLRARLTDKLQLRLAYTQTRTRPSFADLNPSTTVGTPPSACTDFGVDDVNCRVTFTSGNPNLRPLQSDNYDVSLEWYFSRSGSLTGSVFRRDVSNFIFRNDTIQEIANAPDIITNQPTNAGSGRIQGAEASFTSFLDIESLPSWARGFGIQANYTYIDAGTELQPDFRDNRPGQQAFPGVSKHAFNLVGMYERPGFSSRLAYNWRSDFVIDYNNFQSDFVSPTKQDAYGTLDFSATVTPVENVTIAFDMLNILGTPVKTYREYNAAGSTYPFQVRYIERVYSLGARFRF</sequence>
<keyword evidence="10" id="KW-0732">Signal</keyword>
<dbReference type="InterPro" id="IPR010104">
    <property type="entry name" value="TonB_rcpt_bac"/>
</dbReference>
<evidence type="ECO:0000256" key="5">
    <source>
        <dbReference type="ARBA" id="ARBA00023077"/>
    </source>
</evidence>
<dbReference type="InterPro" id="IPR036942">
    <property type="entry name" value="Beta-barrel_TonB_sf"/>
</dbReference>
<evidence type="ECO:0000256" key="10">
    <source>
        <dbReference type="SAM" id="SignalP"/>
    </source>
</evidence>
<proteinExistence type="inferred from homology"/>
<dbReference type="AlphaFoldDB" id="A0A840YQC2"/>
<comment type="similarity">
    <text evidence="8 9">Belongs to the TonB-dependent receptor family.</text>
</comment>
<comment type="caution">
    <text evidence="13">The sequence shown here is derived from an EMBL/GenBank/DDBJ whole genome shotgun (WGS) entry which is preliminary data.</text>
</comment>
<dbReference type="GO" id="GO:0009279">
    <property type="term" value="C:cell outer membrane"/>
    <property type="evidence" value="ECO:0007669"/>
    <property type="project" value="UniProtKB-SubCell"/>
</dbReference>
<evidence type="ECO:0000256" key="6">
    <source>
        <dbReference type="ARBA" id="ARBA00023136"/>
    </source>
</evidence>
<dbReference type="NCBIfam" id="TIGR01782">
    <property type="entry name" value="TonB-Xanth-Caul"/>
    <property type="match status" value="1"/>
</dbReference>
<feature type="chain" id="PRO_5032966899" evidence="10">
    <location>
        <begin position="26"/>
        <end position="918"/>
    </location>
</feature>
<evidence type="ECO:0000259" key="12">
    <source>
        <dbReference type="Pfam" id="PF07715"/>
    </source>
</evidence>
<accession>A0A840YQC2</accession>
<dbReference type="CDD" id="cd01347">
    <property type="entry name" value="ligand_gated_channel"/>
    <property type="match status" value="1"/>
</dbReference>
<dbReference type="Pfam" id="PF00593">
    <property type="entry name" value="TonB_dep_Rec_b-barrel"/>
    <property type="match status" value="1"/>
</dbReference>
<dbReference type="InterPro" id="IPR037066">
    <property type="entry name" value="Plug_dom_sf"/>
</dbReference>
<evidence type="ECO:0000256" key="7">
    <source>
        <dbReference type="ARBA" id="ARBA00023237"/>
    </source>
</evidence>
<dbReference type="Proteomes" id="UP000527143">
    <property type="component" value="Unassembled WGS sequence"/>
</dbReference>
<gene>
    <name evidence="13" type="ORF">FHT02_001541</name>
</gene>
<evidence type="ECO:0000256" key="3">
    <source>
        <dbReference type="ARBA" id="ARBA00022452"/>
    </source>
</evidence>
<dbReference type="PANTHER" id="PTHR40980:SF3">
    <property type="entry name" value="TONB-DEPENDENT RECEPTOR-LIKE BETA-BARREL DOMAIN-CONTAINING PROTEIN"/>
    <property type="match status" value="1"/>
</dbReference>
<dbReference type="Gene3D" id="2.170.130.10">
    <property type="entry name" value="TonB-dependent receptor, plug domain"/>
    <property type="match status" value="1"/>
</dbReference>
<dbReference type="InterPro" id="IPR000531">
    <property type="entry name" value="Beta-barrel_TonB"/>
</dbReference>
<evidence type="ECO:0000313" key="13">
    <source>
        <dbReference type="EMBL" id="MBB5710313.1"/>
    </source>
</evidence>
<keyword evidence="14" id="KW-1185">Reference proteome</keyword>
<keyword evidence="5 9" id="KW-0798">TonB box</keyword>
<dbReference type="Pfam" id="PF07715">
    <property type="entry name" value="Plug"/>
    <property type="match status" value="1"/>
</dbReference>
<evidence type="ECO:0000256" key="4">
    <source>
        <dbReference type="ARBA" id="ARBA00022692"/>
    </source>
</evidence>
<name>A0A840YQC2_9SPHN</name>
<dbReference type="InterPro" id="IPR039426">
    <property type="entry name" value="TonB-dep_rcpt-like"/>
</dbReference>
<keyword evidence="13" id="KW-0675">Receptor</keyword>
<dbReference type="Gene3D" id="2.40.170.20">
    <property type="entry name" value="TonB-dependent receptor, beta-barrel domain"/>
    <property type="match status" value="1"/>
</dbReference>
<evidence type="ECO:0000259" key="11">
    <source>
        <dbReference type="Pfam" id="PF00593"/>
    </source>
</evidence>
<organism evidence="13 14">
    <name type="scientific">Sphingomonas xinjiangensis</name>
    <dbReference type="NCBI Taxonomy" id="643568"/>
    <lineage>
        <taxon>Bacteria</taxon>
        <taxon>Pseudomonadati</taxon>
        <taxon>Pseudomonadota</taxon>
        <taxon>Alphaproteobacteria</taxon>
        <taxon>Sphingomonadales</taxon>
        <taxon>Sphingomonadaceae</taxon>
        <taxon>Sphingomonas</taxon>
    </lineage>
</organism>
<keyword evidence="3 8" id="KW-1134">Transmembrane beta strand</keyword>
<feature type="signal peptide" evidence="10">
    <location>
        <begin position="1"/>
        <end position="25"/>
    </location>
</feature>
<keyword evidence="7 8" id="KW-0998">Cell outer membrane</keyword>
<dbReference type="EMBL" id="JACIJF010000003">
    <property type="protein sequence ID" value="MBB5710313.1"/>
    <property type="molecule type" value="Genomic_DNA"/>
</dbReference>
<feature type="domain" description="TonB-dependent receptor-like beta-barrel" evidence="11">
    <location>
        <begin position="405"/>
        <end position="881"/>
    </location>
</feature>
<feature type="domain" description="TonB-dependent receptor plug" evidence="12">
    <location>
        <begin position="72"/>
        <end position="169"/>
    </location>
</feature>
<dbReference type="PANTHER" id="PTHR40980">
    <property type="entry name" value="PLUG DOMAIN-CONTAINING PROTEIN"/>
    <property type="match status" value="1"/>
</dbReference>
<dbReference type="InterPro" id="IPR012910">
    <property type="entry name" value="Plug_dom"/>
</dbReference>
<keyword evidence="6 8" id="KW-0472">Membrane</keyword>
<reference evidence="13 14" key="1">
    <citation type="submission" date="2020-08" db="EMBL/GenBank/DDBJ databases">
        <title>Genomic Encyclopedia of Type Strains, Phase IV (KMG-IV): sequencing the most valuable type-strain genomes for metagenomic binning, comparative biology and taxonomic classification.</title>
        <authorList>
            <person name="Goeker M."/>
        </authorList>
    </citation>
    <scope>NUCLEOTIDE SEQUENCE [LARGE SCALE GENOMIC DNA]</scope>
    <source>
        <strain evidence="13 14">DSM 26736</strain>
    </source>
</reference>
<dbReference type="RefSeq" id="WP_184086106.1">
    <property type="nucleotide sequence ID" value="NZ_JACIJF010000003.1"/>
</dbReference>
<evidence type="ECO:0000313" key="14">
    <source>
        <dbReference type="Proteomes" id="UP000527143"/>
    </source>
</evidence>
<evidence type="ECO:0000256" key="2">
    <source>
        <dbReference type="ARBA" id="ARBA00022448"/>
    </source>
</evidence>
<protein>
    <submittedName>
        <fullName evidence="13">TonB-dependent receptor</fullName>
    </submittedName>
</protein>
<keyword evidence="4 8" id="KW-0812">Transmembrane</keyword>
<dbReference type="SUPFAM" id="SSF56935">
    <property type="entry name" value="Porins"/>
    <property type="match status" value="1"/>
</dbReference>
<evidence type="ECO:0000256" key="8">
    <source>
        <dbReference type="PROSITE-ProRule" id="PRU01360"/>
    </source>
</evidence>
<keyword evidence="2 8" id="KW-0813">Transport</keyword>